<dbReference type="SUPFAM" id="SSF55469">
    <property type="entry name" value="FMN-dependent nitroreductase-like"/>
    <property type="match status" value="1"/>
</dbReference>
<dbReference type="AlphaFoldDB" id="A0A9D1TWB5"/>
<sequence>MDILELLASRRTYRRFLQKPVPADVIADMAEAVRLSSCGANRQAIRLVVVQSPEMVAKVQPLVKWAAYLPPEQGTPQPEEQPVLFAAVVQDTSIPGDKDTDAGIALANLTLAAWAKGVGSCIMGAIDRPRLTELLGLAENEKLHTMVAFGYPAHAARVVPLTGETGVKYYLDANRDYCVPKRDVKEIVRYL</sequence>
<protein>
    <submittedName>
        <fullName evidence="4">Nitroreductase family protein</fullName>
    </submittedName>
</protein>
<reference evidence="4" key="2">
    <citation type="submission" date="2021-04" db="EMBL/GenBank/DDBJ databases">
        <authorList>
            <person name="Gilroy R."/>
        </authorList>
    </citation>
    <scope>NUCLEOTIDE SEQUENCE</scope>
    <source>
        <strain evidence="4">ChiHcolR34-3080</strain>
    </source>
</reference>
<dbReference type="InterPro" id="IPR029479">
    <property type="entry name" value="Nitroreductase"/>
</dbReference>
<dbReference type="CDD" id="cd02062">
    <property type="entry name" value="Nitro_FMN_reductase"/>
    <property type="match status" value="1"/>
</dbReference>
<evidence type="ECO:0000259" key="3">
    <source>
        <dbReference type="Pfam" id="PF00881"/>
    </source>
</evidence>
<dbReference type="EMBL" id="DXHQ01000086">
    <property type="protein sequence ID" value="HIW09213.1"/>
    <property type="molecule type" value="Genomic_DNA"/>
</dbReference>
<dbReference type="PANTHER" id="PTHR43673">
    <property type="entry name" value="NAD(P)H NITROREDUCTASE YDGI-RELATED"/>
    <property type="match status" value="1"/>
</dbReference>
<name>A0A9D1TWB5_9FIRM</name>
<comment type="similarity">
    <text evidence="1">Belongs to the nitroreductase family.</text>
</comment>
<evidence type="ECO:0000313" key="5">
    <source>
        <dbReference type="Proteomes" id="UP000823933"/>
    </source>
</evidence>
<gene>
    <name evidence="4" type="ORF">H9890_07435</name>
</gene>
<organism evidence="4 5">
    <name type="scientific">Candidatus Faecalibacterium intestinigallinarum</name>
    <dbReference type="NCBI Taxonomy" id="2838581"/>
    <lineage>
        <taxon>Bacteria</taxon>
        <taxon>Bacillati</taxon>
        <taxon>Bacillota</taxon>
        <taxon>Clostridia</taxon>
        <taxon>Eubacteriales</taxon>
        <taxon>Oscillospiraceae</taxon>
        <taxon>Faecalibacterium</taxon>
    </lineage>
</organism>
<dbReference type="InterPro" id="IPR000415">
    <property type="entry name" value="Nitroreductase-like"/>
</dbReference>
<dbReference type="Proteomes" id="UP000823933">
    <property type="component" value="Unassembled WGS sequence"/>
</dbReference>
<comment type="caution">
    <text evidence="4">The sequence shown here is derived from an EMBL/GenBank/DDBJ whole genome shotgun (WGS) entry which is preliminary data.</text>
</comment>
<evidence type="ECO:0000313" key="4">
    <source>
        <dbReference type="EMBL" id="HIW09213.1"/>
    </source>
</evidence>
<accession>A0A9D1TWB5</accession>
<evidence type="ECO:0000256" key="1">
    <source>
        <dbReference type="ARBA" id="ARBA00007118"/>
    </source>
</evidence>
<keyword evidence="2" id="KW-0560">Oxidoreductase</keyword>
<dbReference type="Pfam" id="PF00881">
    <property type="entry name" value="Nitroreductase"/>
    <property type="match status" value="1"/>
</dbReference>
<dbReference type="GO" id="GO:0016491">
    <property type="term" value="F:oxidoreductase activity"/>
    <property type="evidence" value="ECO:0007669"/>
    <property type="project" value="UniProtKB-KW"/>
</dbReference>
<proteinExistence type="inferred from homology"/>
<dbReference type="PANTHER" id="PTHR43673:SF10">
    <property type="entry name" value="NADH DEHYDROGENASE_NAD(P)H NITROREDUCTASE XCC3605-RELATED"/>
    <property type="match status" value="1"/>
</dbReference>
<dbReference type="Gene3D" id="3.40.109.10">
    <property type="entry name" value="NADH Oxidase"/>
    <property type="match status" value="1"/>
</dbReference>
<evidence type="ECO:0000256" key="2">
    <source>
        <dbReference type="ARBA" id="ARBA00023002"/>
    </source>
</evidence>
<feature type="domain" description="Nitroreductase" evidence="3">
    <location>
        <begin position="8"/>
        <end position="151"/>
    </location>
</feature>
<reference evidence="4" key="1">
    <citation type="journal article" date="2021" name="PeerJ">
        <title>Extensive microbial diversity within the chicken gut microbiome revealed by metagenomics and culture.</title>
        <authorList>
            <person name="Gilroy R."/>
            <person name="Ravi A."/>
            <person name="Getino M."/>
            <person name="Pursley I."/>
            <person name="Horton D.L."/>
            <person name="Alikhan N.F."/>
            <person name="Baker D."/>
            <person name="Gharbi K."/>
            <person name="Hall N."/>
            <person name="Watson M."/>
            <person name="Adriaenssens E.M."/>
            <person name="Foster-Nyarko E."/>
            <person name="Jarju S."/>
            <person name="Secka A."/>
            <person name="Antonio M."/>
            <person name="Oren A."/>
            <person name="Chaudhuri R.R."/>
            <person name="La Ragione R."/>
            <person name="Hildebrand F."/>
            <person name="Pallen M.J."/>
        </authorList>
    </citation>
    <scope>NUCLEOTIDE SEQUENCE</scope>
    <source>
        <strain evidence="4">ChiHcolR34-3080</strain>
    </source>
</reference>